<dbReference type="WBParaSite" id="MBELARI_LOCUS5581">
    <property type="protein sequence ID" value="MBELARI_LOCUS5581"/>
    <property type="gene ID" value="MBELARI_LOCUS5581"/>
</dbReference>
<dbReference type="AlphaFoldDB" id="A0AAF3FEX9"/>
<proteinExistence type="predicted"/>
<feature type="signal peptide" evidence="1">
    <location>
        <begin position="1"/>
        <end position="17"/>
    </location>
</feature>
<accession>A0AAF3FEX9</accession>
<keyword evidence="2" id="KW-1185">Reference proteome</keyword>
<feature type="chain" id="PRO_5042225679" evidence="1">
    <location>
        <begin position="18"/>
        <end position="67"/>
    </location>
</feature>
<reference evidence="3" key="1">
    <citation type="submission" date="2024-02" db="UniProtKB">
        <authorList>
            <consortium name="WormBaseParasite"/>
        </authorList>
    </citation>
    <scope>IDENTIFICATION</scope>
</reference>
<keyword evidence="1" id="KW-0732">Signal</keyword>
<evidence type="ECO:0000313" key="3">
    <source>
        <dbReference type="WBParaSite" id="MBELARI_LOCUS5581"/>
    </source>
</evidence>
<evidence type="ECO:0000256" key="1">
    <source>
        <dbReference type="SAM" id="SignalP"/>
    </source>
</evidence>
<dbReference type="Proteomes" id="UP000887575">
    <property type="component" value="Unassembled WGS sequence"/>
</dbReference>
<evidence type="ECO:0000313" key="2">
    <source>
        <dbReference type="Proteomes" id="UP000887575"/>
    </source>
</evidence>
<organism evidence="2 3">
    <name type="scientific">Mesorhabditis belari</name>
    <dbReference type="NCBI Taxonomy" id="2138241"/>
    <lineage>
        <taxon>Eukaryota</taxon>
        <taxon>Metazoa</taxon>
        <taxon>Ecdysozoa</taxon>
        <taxon>Nematoda</taxon>
        <taxon>Chromadorea</taxon>
        <taxon>Rhabditida</taxon>
        <taxon>Rhabditina</taxon>
        <taxon>Rhabditomorpha</taxon>
        <taxon>Rhabditoidea</taxon>
        <taxon>Rhabditidae</taxon>
        <taxon>Mesorhabditinae</taxon>
        <taxon>Mesorhabditis</taxon>
    </lineage>
</organism>
<protein>
    <submittedName>
        <fullName evidence="3">Uncharacterized protein</fullName>
    </submittedName>
</protein>
<sequence length="67" mass="7594">MMKFFLLGLLLAAVVIAEYQFENEEGLNPNFFRFGRSYRGTGRTHHVGLTALRQLGSQRSFPTSSLN</sequence>
<name>A0AAF3FEX9_9BILA</name>